<reference evidence="1" key="1">
    <citation type="submission" date="2023-10" db="EMBL/GenBank/DDBJ databases">
        <authorList>
            <person name="Chen Y."/>
            <person name="Shah S."/>
            <person name="Dougan E. K."/>
            <person name="Thang M."/>
            <person name="Chan C."/>
        </authorList>
    </citation>
    <scope>NUCLEOTIDE SEQUENCE [LARGE SCALE GENOMIC DNA]</scope>
</reference>
<dbReference type="Proteomes" id="UP001189429">
    <property type="component" value="Unassembled WGS sequence"/>
</dbReference>
<proteinExistence type="predicted"/>
<evidence type="ECO:0000313" key="2">
    <source>
        <dbReference type="Proteomes" id="UP001189429"/>
    </source>
</evidence>
<name>A0ABN9YE05_9DINO</name>
<comment type="caution">
    <text evidence="1">The sequence shown here is derived from an EMBL/GenBank/DDBJ whole genome shotgun (WGS) entry which is preliminary data.</text>
</comment>
<sequence length="672" mass="70709">MPSSQGRREALGAAMMSRIARLLCSEDPVVAGRAATAAFYLAQASPNAVLFRGAVLGATGGAEALDSALPRILLCLQASREKQLQVLGVLRMACSVQDSCSEAFYEVVSRALLDQAVPLELFGVRADGCQGRWRLACAAQHLLLQMSRSCAVCELLVEWSALRQVLSTVLLQGGPPDLASDARACALGTAWNIAVARRGTLRVRLADVALGLLLDLARADAASLPAGLEPSQAGAAALVRPLDCCARGRLVTALFHLAKCEEVAGRPEWLESSDALLTVVSALRGKDLVTGMRLLVDLVQAHTQQLAPKALPMVWGHVTREDIADSEEAEACFGMLCCLSCHASVCCQGGRLPWHEAPGALALATGRLLTGAVERPAARRALRELLCAAGNLCLVCGGERRRALGKQLVPLLVAGLLRQAPAGHRPLLEVSTACLRQLCTEHGGSALLAVGVWAALEGGSRLDDELLCHLDDELLGRVLLVADDALRVLQRAGMDREFQEGCDAAARVLAGASWAARLSPRCAWQRSTEGELRVLIQVSTSEASILTLTEEALWSEGGSLRHALAVDAAEASEPWLQAQALALSAVATFARKGRAQLAGLEPRRMQVLKGPLAGSLLQLAGRPASLKRPAIAQVLTAALTDLCGETDAGAGRGALGPLCGQVEKWRCGQDGG</sequence>
<protein>
    <recommendedName>
        <fullName evidence="3">MMS19 nucleotide excision repair protein</fullName>
    </recommendedName>
</protein>
<keyword evidence="2" id="KW-1185">Reference proteome</keyword>
<gene>
    <name evidence="1" type="ORF">PCOR1329_LOCUS85042</name>
</gene>
<evidence type="ECO:0008006" key="3">
    <source>
        <dbReference type="Google" id="ProtNLM"/>
    </source>
</evidence>
<organism evidence="1 2">
    <name type="scientific">Prorocentrum cordatum</name>
    <dbReference type="NCBI Taxonomy" id="2364126"/>
    <lineage>
        <taxon>Eukaryota</taxon>
        <taxon>Sar</taxon>
        <taxon>Alveolata</taxon>
        <taxon>Dinophyceae</taxon>
        <taxon>Prorocentrales</taxon>
        <taxon>Prorocentraceae</taxon>
        <taxon>Prorocentrum</taxon>
    </lineage>
</organism>
<accession>A0ABN9YE05</accession>
<evidence type="ECO:0000313" key="1">
    <source>
        <dbReference type="EMBL" id="CAK0911046.1"/>
    </source>
</evidence>
<dbReference type="EMBL" id="CAUYUJ010022507">
    <property type="protein sequence ID" value="CAK0911046.1"/>
    <property type="molecule type" value="Genomic_DNA"/>
</dbReference>